<dbReference type="AlphaFoldDB" id="A0AA86DZJ2"/>
<protein>
    <submittedName>
        <fullName evidence="2">cAMP-binding regulatory protein</fullName>
    </submittedName>
</protein>
<dbReference type="Gene3D" id="2.60.120.10">
    <property type="entry name" value="Jelly Rolls"/>
    <property type="match status" value="1"/>
</dbReference>
<dbReference type="InterPro" id="IPR018490">
    <property type="entry name" value="cNMP-bd_dom_sf"/>
</dbReference>
<dbReference type="Pfam" id="PF00027">
    <property type="entry name" value="cNMP_binding"/>
    <property type="match status" value="1"/>
</dbReference>
<dbReference type="CDD" id="cd00038">
    <property type="entry name" value="CAP_ED"/>
    <property type="match status" value="1"/>
</dbReference>
<evidence type="ECO:0000313" key="3">
    <source>
        <dbReference type="Proteomes" id="UP000019322"/>
    </source>
</evidence>
<dbReference type="RefSeq" id="WP_025344408.1">
    <property type="nucleotide sequence ID" value="NZ_CP007201.1"/>
</dbReference>
<dbReference type="SUPFAM" id="SSF51206">
    <property type="entry name" value="cAMP-binding domain-like"/>
    <property type="match status" value="1"/>
</dbReference>
<organism evidence="2 3">
    <name type="scientific">Sulfurospirillum multivorans (strain DM 12446 / JCM 15788 / NBRC 109480)</name>
    <dbReference type="NCBI Taxonomy" id="1150621"/>
    <lineage>
        <taxon>Bacteria</taxon>
        <taxon>Pseudomonadati</taxon>
        <taxon>Campylobacterota</taxon>
        <taxon>Epsilonproteobacteria</taxon>
        <taxon>Campylobacterales</taxon>
        <taxon>Sulfurospirillaceae</taxon>
        <taxon>Sulfurospirillum</taxon>
    </lineage>
</organism>
<dbReference type="InterPro" id="IPR014710">
    <property type="entry name" value="RmlC-like_jellyroll"/>
</dbReference>
<reference evidence="2 3" key="1">
    <citation type="journal article" date="2014" name="Environ. Microbiol.">
        <title>Insights into organohalide respiration and the versatile catabolism of Sulfurospirillum multivorans gained from comparative genomics and physiological studies.</title>
        <authorList>
            <person name="Goris T."/>
            <person name="Schubert T."/>
            <person name="Gadkari J."/>
            <person name="Wubet T."/>
            <person name="Tarkka M."/>
            <person name="Buscot F."/>
            <person name="Adrian L."/>
            <person name="Diekert G."/>
        </authorList>
    </citation>
    <scope>NUCLEOTIDE SEQUENCE [LARGE SCALE GENOMIC DNA]</scope>
    <source>
        <strain evidence="3">DM 12446 / JCM 15788 / NBRC 109480</strain>
    </source>
</reference>
<gene>
    <name evidence="2" type="ORF">SMUL_1264</name>
</gene>
<proteinExistence type="predicted"/>
<name>A0AA86DZJ2_SULMK</name>
<accession>A0AA86DZJ2</accession>
<dbReference type="InterPro" id="IPR000595">
    <property type="entry name" value="cNMP-bd_dom"/>
</dbReference>
<dbReference type="KEGG" id="smul:SMUL_1264"/>
<dbReference type="EMBL" id="CP007201">
    <property type="protein sequence ID" value="AHJ12525.1"/>
    <property type="molecule type" value="Genomic_DNA"/>
</dbReference>
<dbReference type="Proteomes" id="UP000019322">
    <property type="component" value="Chromosome"/>
</dbReference>
<feature type="domain" description="Cyclic nucleotide-binding" evidence="1">
    <location>
        <begin position="36"/>
        <end position="123"/>
    </location>
</feature>
<sequence length="200" mass="23427">MENEARFWEQFYEALNHYAPINRDEFALLKPYLKLRVVKKGEVLQDAYSPADAIYFICEGLLRTYYLGENGALYTKNLFHENYFSASVVSLLTGENSYLCIEALEPSVVMEINYLGYKTLIESHASYKNFYLRYLEKNWIIEKERNEISLIVDNATTRYQKFLDKHPEIEKRASQHHIASHLGITPTQLSRIRKSLNIGK</sequence>
<evidence type="ECO:0000313" key="2">
    <source>
        <dbReference type="EMBL" id="AHJ12525.1"/>
    </source>
</evidence>
<evidence type="ECO:0000259" key="1">
    <source>
        <dbReference type="Pfam" id="PF00027"/>
    </source>
</evidence>